<keyword evidence="1" id="KW-0732">Signal</keyword>
<evidence type="ECO:0000313" key="3">
    <source>
        <dbReference type="Proteomes" id="UP000006272"/>
    </source>
</evidence>
<dbReference type="Proteomes" id="UP000006272">
    <property type="component" value="Unassembled WGS sequence"/>
</dbReference>
<sequence length="499" mass="54551">MQRLVFGWLALALGLVLGPIGATQALASAEVRMTGDARVYADFFANRNFTGWNVSNWTSEAPTWSAAGTRTAETFEIWERFRLRSDFITSEALKFRLGVKVEDTWGHGTLTAANPTVSVEVYQAYLQFMWPETKVRITAGLQPTALPQSPFFNGSPIIDADAASLVVAAPVIDDTLTLIAAYTRTIASARTYEPNLQQIYRNQEGYFLGAAVTLPGVSVTPFVDFSIGGKGAYYLTEGGWADGLISAGLLTRQPLGWKDNFIGVLWAGLPISVTALDPFRIYADVLWGHVGLNEYQKNQRQGWFTDLGLEYAGFDALTPQVFGWWASGEDNSTANGSERLPCYYPGHAENKSSTQAWNAGNSFLFDGGQELGKSSNMHVNPAGGWGFGASLAKVKLVPRLEQRLTVAYVRGNNSPRAIRDANAALGSNPLFVMGRDLTVNEWLLGVNWDSSYALYDNLALILETGWAHPGGFQTSVWGHRLASAAQDAWKAAFGFKYTF</sequence>
<name>K6GVM3_9BACT</name>
<evidence type="ECO:0000256" key="1">
    <source>
        <dbReference type="SAM" id="SignalP"/>
    </source>
</evidence>
<dbReference type="EMBL" id="ALAO01000030">
    <property type="protein sequence ID" value="EKO40976.1"/>
    <property type="molecule type" value="Genomic_DNA"/>
</dbReference>
<dbReference type="InterPro" id="IPR059232">
    <property type="entry name" value="Porin_put"/>
</dbReference>
<organism evidence="2 3">
    <name type="scientific">Solidesulfovibrio magneticus str. Maddingley MBC34</name>
    <dbReference type="NCBI Taxonomy" id="1206767"/>
    <lineage>
        <taxon>Bacteria</taxon>
        <taxon>Pseudomonadati</taxon>
        <taxon>Thermodesulfobacteriota</taxon>
        <taxon>Desulfovibrionia</taxon>
        <taxon>Desulfovibrionales</taxon>
        <taxon>Desulfovibrionaceae</taxon>
        <taxon>Solidesulfovibrio</taxon>
    </lineage>
</organism>
<accession>K6GVM3</accession>
<proteinExistence type="predicted"/>
<feature type="signal peptide" evidence="1">
    <location>
        <begin position="1"/>
        <end position="27"/>
    </location>
</feature>
<feature type="chain" id="PRO_5003891613" description="Alginate export domain-containing protein" evidence="1">
    <location>
        <begin position="28"/>
        <end position="499"/>
    </location>
</feature>
<dbReference type="PATRIC" id="fig|1206767.3.peg.245"/>
<dbReference type="AlphaFoldDB" id="K6GVM3"/>
<reference evidence="2 3" key="1">
    <citation type="submission" date="2012-07" db="EMBL/GenBank/DDBJ databases">
        <title>Draft genome sequence of Desulfovibrio magneticus str. Maddingley MBC34 obtained from a metagenomic sequence of a methanogenic enrichment isolated from coal-seam formation water in Victoria, Australia.</title>
        <authorList>
            <person name="Greenfield P."/>
            <person name="Hendry P."/>
            <person name="Li D."/>
            <person name="Rosewarne C.P."/>
            <person name="Tran-Dinh N."/>
            <person name="Elbourne L.D.H."/>
            <person name="Paulsen I.T."/>
            <person name="Midgley D.J."/>
        </authorList>
    </citation>
    <scope>NUCLEOTIDE SEQUENCE [LARGE SCALE GENOMIC DNA]</scope>
    <source>
        <strain evidence="3">Maddingley MBC34</strain>
    </source>
</reference>
<evidence type="ECO:0008006" key="4">
    <source>
        <dbReference type="Google" id="ProtNLM"/>
    </source>
</evidence>
<dbReference type="NCBIfam" id="NF033939">
    <property type="entry name" value="DESULF_POR1"/>
    <property type="match status" value="1"/>
</dbReference>
<comment type="caution">
    <text evidence="2">The sequence shown here is derived from an EMBL/GenBank/DDBJ whole genome shotgun (WGS) entry which is preliminary data.</text>
</comment>
<evidence type="ECO:0000313" key="2">
    <source>
        <dbReference type="EMBL" id="EKO40976.1"/>
    </source>
</evidence>
<protein>
    <recommendedName>
        <fullName evidence="4">Alginate export domain-containing protein</fullName>
    </recommendedName>
</protein>
<gene>
    <name evidence="2" type="ORF">B193_0267</name>
</gene>